<keyword evidence="4 6" id="KW-1133">Transmembrane helix</keyword>
<accession>A0ABU7JIU0</accession>
<comment type="caution">
    <text evidence="8">The sequence shown here is derived from an EMBL/GenBank/DDBJ whole genome shotgun (WGS) entry which is preliminary data.</text>
</comment>
<keyword evidence="5 6" id="KW-0472">Membrane</keyword>
<protein>
    <submittedName>
        <fullName evidence="8">MFS transporter</fullName>
    </submittedName>
</protein>
<feature type="transmembrane region" description="Helical" evidence="6">
    <location>
        <begin position="60"/>
        <end position="83"/>
    </location>
</feature>
<dbReference type="PROSITE" id="PS50850">
    <property type="entry name" value="MFS"/>
    <property type="match status" value="1"/>
</dbReference>
<evidence type="ECO:0000256" key="1">
    <source>
        <dbReference type="ARBA" id="ARBA00004651"/>
    </source>
</evidence>
<feature type="transmembrane region" description="Helical" evidence="6">
    <location>
        <begin position="311"/>
        <end position="336"/>
    </location>
</feature>
<keyword evidence="9" id="KW-1185">Reference proteome</keyword>
<dbReference type="RefSeq" id="WP_330088928.1">
    <property type="nucleotide sequence ID" value="NZ_JAUGZK010000014.1"/>
</dbReference>
<dbReference type="Pfam" id="PF07690">
    <property type="entry name" value="MFS_1"/>
    <property type="match status" value="1"/>
</dbReference>
<feature type="transmembrane region" description="Helical" evidence="6">
    <location>
        <begin position="219"/>
        <end position="246"/>
    </location>
</feature>
<feature type="transmembrane region" description="Helical" evidence="6">
    <location>
        <begin position="90"/>
        <end position="109"/>
    </location>
</feature>
<proteinExistence type="predicted"/>
<evidence type="ECO:0000256" key="6">
    <source>
        <dbReference type="SAM" id="Phobius"/>
    </source>
</evidence>
<organism evidence="8 9">
    <name type="scientific">Alkalimonas mucilaginosa</name>
    <dbReference type="NCBI Taxonomy" id="3057676"/>
    <lineage>
        <taxon>Bacteria</taxon>
        <taxon>Pseudomonadati</taxon>
        <taxon>Pseudomonadota</taxon>
        <taxon>Gammaproteobacteria</taxon>
        <taxon>Alkalimonas</taxon>
    </lineage>
</organism>
<dbReference type="Proteomes" id="UP001339167">
    <property type="component" value="Unassembled WGS sequence"/>
</dbReference>
<reference evidence="8 9" key="1">
    <citation type="submission" date="2023-06" db="EMBL/GenBank/DDBJ databases">
        <title>Alkalimonas sp., MEB004 an alkaliphilic bacterium isolated from Lonar Lake, India.</title>
        <authorList>
            <person name="Joshi A."/>
            <person name="Thite S."/>
        </authorList>
    </citation>
    <scope>NUCLEOTIDE SEQUENCE [LARGE SCALE GENOMIC DNA]</scope>
    <source>
        <strain evidence="8 9">MEB004</strain>
    </source>
</reference>
<dbReference type="InterPro" id="IPR036259">
    <property type="entry name" value="MFS_trans_sf"/>
</dbReference>
<feature type="transmembrane region" description="Helical" evidence="6">
    <location>
        <begin position="115"/>
        <end position="138"/>
    </location>
</feature>
<dbReference type="Gene3D" id="1.20.1250.20">
    <property type="entry name" value="MFS general substrate transporter like domains"/>
    <property type="match status" value="2"/>
</dbReference>
<keyword evidence="2" id="KW-1003">Cell membrane</keyword>
<dbReference type="PANTHER" id="PTHR43124">
    <property type="entry name" value="PURINE EFFLUX PUMP PBUE"/>
    <property type="match status" value="1"/>
</dbReference>
<feature type="transmembrane region" description="Helical" evidence="6">
    <location>
        <begin position="20"/>
        <end position="40"/>
    </location>
</feature>
<evidence type="ECO:0000313" key="9">
    <source>
        <dbReference type="Proteomes" id="UP001339167"/>
    </source>
</evidence>
<evidence type="ECO:0000256" key="4">
    <source>
        <dbReference type="ARBA" id="ARBA00022989"/>
    </source>
</evidence>
<evidence type="ECO:0000256" key="3">
    <source>
        <dbReference type="ARBA" id="ARBA00022692"/>
    </source>
</evidence>
<feature type="domain" description="Major facilitator superfamily (MFS) profile" evidence="7">
    <location>
        <begin position="22"/>
        <end position="397"/>
    </location>
</feature>
<name>A0ABU7JIU0_9GAMM</name>
<sequence>MLRISTFSTAIATASNQPGLRHWLAALLLAFITMSGLSYINFLPALVSALAGEIGFSEVQAGQIVALNGYGALCGSSLAIFLVRNIRYRPVLMTALLLLASMDIATLWLDDFLLLLGWRFLAGLAGGLALGLGVALLARHPYPDRAFGALLFVQFSVGSLVIYLLPTLEAMLSAHAVFYVMASFAVLSLVFVCLLPTGRLLAVPAQAPGASLGSDRRSAVITVLLLLAAMLVYQIAASAIWAYAALIGTAAGIANETVSTTIAVTGMLGLLGALLPMMLGNRYGRLPWLIAGCVLSISAAVLLTFSGQGPYYTLALALLFFSWPAVQSFLLAATAVLDSTGRLATIAAVVSSIGLATGPLLASALITEGNFSQMLQVGASLFVVSLLLLYKPILWSGQHAKEA</sequence>
<evidence type="ECO:0000256" key="2">
    <source>
        <dbReference type="ARBA" id="ARBA00022475"/>
    </source>
</evidence>
<keyword evidence="3 6" id="KW-0812">Transmembrane</keyword>
<comment type="subcellular location">
    <subcellularLocation>
        <location evidence="1">Cell membrane</location>
        <topology evidence="1">Multi-pass membrane protein</topology>
    </subcellularLocation>
</comment>
<evidence type="ECO:0000313" key="8">
    <source>
        <dbReference type="EMBL" id="MEE2025616.1"/>
    </source>
</evidence>
<dbReference type="EMBL" id="JAUGZK010000014">
    <property type="protein sequence ID" value="MEE2025616.1"/>
    <property type="molecule type" value="Genomic_DNA"/>
</dbReference>
<gene>
    <name evidence="8" type="ORF">QWF21_15365</name>
</gene>
<feature type="transmembrane region" description="Helical" evidence="6">
    <location>
        <begin position="286"/>
        <end position="305"/>
    </location>
</feature>
<evidence type="ECO:0000259" key="7">
    <source>
        <dbReference type="PROSITE" id="PS50850"/>
    </source>
</evidence>
<feature type="transmembrane region" description="Helical" evidence="6">
    <location>
        <begin position="177"/>
        <end position="198"/>
    </location>
</feature>
<dbReference type="PANTHER" id="PTHR43124:SF10">
    <property type="entry name" value="PURINE EFFLUX PUMP PBUE"/>
    <property type="match status" value="1"/>
</dbReference>
<dbReference type="InterPro" id="IPR050189">
    <property type="entry name" value="MFS_Efflux_Transporters"/>
</dbReference>
<dbReference type="InterPro" id="IPR011701">
    <property type="entry name" value="MFS"/>
</dbReference>
<dbReference type="SUPFAM" id="SSF103473">
    <property type="entry name" value="MFS general substrate transporter"/>
    <property type="match status" value="1"/>
</dbReference>
<feature type="transmembrane region" description="Helical" evidence="6">
    <location>
        <begin position="258"/>
        <end position="279"/>
    </location>
</feature>
<feature type="transmembrane region" description="Helical" evidence="6">
    <location>
        <begin position="371"/>
        <end position="390"/>
    </location>
</feature>
<dbReference type="InterPro" id="IPR020846">
    <property type="entry name" value="MFS_dom"/>
</dbReference>
<evidence type="ECO:0000256" key="5">
    <source>
        <dbReference type="ARBA" id="ARBA00023136"/>
    </source>
</evidence>
<feature type="transmembrane region" description="Helical" evidence="6">
    <location>
        <begin position="343"/>
        <end position="365"/>
    </location>
</feature>
<feature type="transmembrane region" description="Helical" evidence="6">
    <location>
        <begin position="145"/>
        <end position="165"/>
    </location>
</feature>